<sequence length="293" mass="33833">MIDSNSINQNLNNTTVLERLKNSNNDDVMKVVESSQTLNDENGHKNHQEQEEQDQVEEDIDNISTVGYISVKDFAYDESNPLHYGYFEDEQDFEDEHSNNNDDSNSNNIHTLNGSIITTEVIENHNVNEEYDNGFSQRPQSLMIPDDYIINQKAIALYDFEPENNNELELKEGDIVFINYRHGQGWLVAENLAKTKTGFVPEEFVSFLDSNQSSNDNQEETNHKVTDIDNSTEDIPRPFYLTELISKNLQPDKTNDEDTSTTINNKTTQSDDEWEDIQDDFDEKLTISEERKL</sequence>
<organism evidence="5 6">
    <name type="scientific">Arxiozyma heterogenica</name>
    <dbReference type="NCBI Taxonomy" id="278026"/>
    <lineage>
        <taxon>Eukaryota</taxon>
        <taxon>Fungi</taxon>
        <taxon>Dikarya</taxon>
        <taxon>Ascomycota</taxon>
        <taxon>Saccharomycotina</taxon>
        <taxon>Saccharomycetes</taxon>
        <taxon>Saccharomycetales</taxon>
        <taxon>Saccharomycetaceae</taxon>
        <taxon>Arxiozyma</taxon>
    </lineage>
</organism>
<keyword evidence="6" id="KW-1185">Reference proteome</keyword>
<dbReference type="InterPro" id="IPR050384">
    <property type="entry name" value="Endophilin_SH3RF"/>
</dbReference>
<evidence type="ECO:0000313" key="5">
    <source>
        <dbReference type="EMBL" id="KAK5780862.1"/>
    </source>
</evidence>
<feature type="compositionally biased region" description="Basic and acidic residues" evidence="3">
    <location>
        <begin position="41"/>
        <end position="50"/>
    </location>
</feature>
<feature type="region of interest" description="Disordered" evidence="3">
    <location>
        <begin position="248"/>
        <end position="293"/>
    </location>
</feature>
<dbReference type="PANTHER" id="PTHR14167:SF116">
    <property type="entry name" value="CAP, ISOFORM AC"/>
    <property type="match status" value="1"/>
</dbReference>
<dbReference type="InterPro" id="IPR036028">
    <property type="entry name" value="SH3-like_dom_sf"/>
</dbReference>
<dbReference type="InterPro" id="IPR001452">
    <property type="entry name" value="SH3_domain"/>
</dbReference>
<comment type="caution">
    <text evidence="5">The sequence shown here is derived from an EMBL/GenBank/DDBJ whole genome shotgun (WGS) entry which is preliminary data.</text>
</comment>
<accession>A0AAN7WRZ7</accession>
<feature type="region of interest" description="Disordered" evidence="3">
    <location>
        <begin position="210"/>
        <end position="232"/>
    </location>
</feature>
<proteinExistence type="predicted"/>
<evidence type="ECO:0000256" key="3">
    <source>
        <dbReference type="SAM" id="MobiDB-lite"/>
    </source>
</evidence>
<dbReference type="GO" id="GO:0005737">
    <property type="term" value="C:cytoplasm"/>
    <property type="evidence" value="ECO:0007669"/>
    <property type="project" value="TreeGrafter"/>
</dbReference>
<dbReference type="PRINTS" id="PR00452">
    <property type="entry name" value="SH3DOMAIN"/>
</dbReference>
<reference evidence="6" key="1">
    <citation type="submission" date="2023-07" db="EMBL/GenBank/DDBJ databases">
        <title>A draft genome of Kazachstania heterogenica Y-27499.</title>
        <authorList>
            <person name="Donic C."/>
            <person name="Kralova J.S."/>
            <person name="Fidel L."/>
            <person name="Ben-Dor S."/>
            <person name="Jung S."/>
        </authorList>
    </citation>
    <scope>NUCLEOTIDE SEQUENCE [LARGE SCALE GENOMIC DNA]</scope>
    <source>
        <strain evidence="6">Y27499</strain>
    </source>
</reference>
<dbReference type="Pfam" id="PF00018">
    <property type="entry name" value="SH3_1"/>
    <property type="match status" value="1"/>
</dbReference>
<dbReference type="PROSITE" id="PS50002">
    <property type="entry name" value="SH3"/>
    <property type="match status" value="1"/>
</dbReference>
<keyword evidence="1 2" id="KW-0728">SH3 domain</keyword>
<evidence type="ECO:0000256" key="1">
    <source>
        <dbReference type="ARBA" id="ARBA00022443"/>
    </source>
</evidence>
<dbReference type="PANTHER" id="PTHR14167">
    <property type="entry name" value="SH3 DOMAIN-CONTAINING"/>
    <property type="match status" value="1"/>
</dbReference>
<evidence type="ECO:0000259" key="4">
    <source>
        <dbReference type="PROSITE" id="PS50002"/>
    </source>
</evidence>
<feature type="domain" description="SH3" evidence="4">
    <location>
        <begin position="149"/>
        <end position="210"/>
    </location>
</feature>
<dbReference type="Gene3D" id="2.30.30.40">
    <property type="entry name" value="SH3 Domains"/>
    <property type="match status" value="1"/>
</dbReference>
<dbReference type="SUPFAM" id="SSF50044">
    <property type="entry name" value="SH3-domain"/>
    <property type="match status" value="1"/>
</dbReference>
<gene>
    <name evidence="5" type="ORF">RI543_001989</name>
</gene>
<dbReference type="AlphaFoldDB" id="A0AAN7WRZ7"/>
<feature type="compositionally biased region" description="Basic and acidic residues" evidence="3">
    <location>
        <begin position="283"/>
        <end position="293"/>
    </location>
</feature>
<protein>
    <recommendedName>
        <fullName evidence="4">SH3 domain-containing protein</fullName>
    </recommendedName>
</protein>
<feature type="region of interest" description="Disordered" evidence="3">
    <location>
        <begin position="36"/>
        <end position="57"/>
    </location>
</feature>
<evidence type="ECO:0000256" key="2">
    <source>
        <dbReference type="PROSITE-ProRule" id="PRU00192"/>
    </source>
</evidence>
<dbReference type="EMBL" id="JAWIZZ010000040">
    <property type="protein sequence ID" value="KAK5780862.1"/>
    <property type="molecule type" value="Genomic_DNA"/>
</dbReference>
<feature type="compositionally biased region" description="Acidic residues" evidence="3">
    <location>
        <begin position="270"/>
        <end position="282"/>
    </location>
</feature>
<dbReference type="SMART" id="SM00326">
    <property type="entry name" value="SH3"/>
    <property type="match status" value="1"/>
</dbReference>
<dbReference type="Proteomes" id="UP001306508">
    <property type="component" value="Unassembled WGS sequence"/>
</dbReference>
<evidence type="ECO:0000313" key="6">
    <source>
        <dbReference type="Proteomes" id="UP001306508"/>
    </source>
</evidence>
<dbReference type="FunFam" id="2.30.30.40:FF:000283">
    <property type="entry name" value="NAP1-binding protein 2"/>
    <property type="match status" value="1"/>
</dbReference>
<name>A0AAN7WRZ7_9SACH</name>